<evidence type="ECO:0000256" key="1">
    <source>
        <dbReference type="SAM" id="MobiDB-lite"/>
    </source>
</evidence>
<organism evidence="2">
    <name type="scientific">Tunturiibacter psychrotolerans</name>
    <dbReference type="NCBI Taxonomy" id="3069686"/>
    <lineage>
        <taxon>Bacteria</taxon>
        <taxon>Pseudomonadati</taxon>
        <taxon>Acidobacteriota</taxon>
        <taxon>Terriglobia</taxon>
        <taxon>Terriglobales</taxon>
        <taxon>Acidobacteriaceae</taxon>
        <taxon>Tunturiibacter</taxon>
    </lineage>
</organism>
<dbReference type="KEGG" id="tpsc:RBB77_13840"/>
<sequence>MATSLSQPTRSVSSSEARSAATLPVSFTAAGPATVSGSVLTITGAGQGCITLNAM</sequence>
<proteinExistence type="predicted"/>
<reference evidence="2" key="2">
    <citation type="journal article" date="2024" name="Environ. Microbiol.">
        <title>Genome analysis and description of Tunturibacter gen. nov. expands the diversity of Terriglobia in tundra soils.</title>
        <authorList>
            <person name="Messyasz A."/>
            <person name="Mannisto M.K."/>
            <person name="Kerkhof L.J."/>
            <person name="Haggblom M.M."/>
        </authorList>
    </citation>
    <scope>NUCLEOTIDE SEQUENCE</scope>
    <source>
        <strain evidence="2">X5P6</strain>
    </source>
</reference>
<reference evidence="2" key="1">
    <citation type="submission" date="2023-08" db="EMBL/GenBank/DDBJ databases">
        <authorList>
            <person name="Messyasz A."/>
            <person name="Mannisto M.K."/>
            <person name="Kerkhof L.J."/>
            <person name="Haggblom M."/>
        </authorList>
    </citation>
    <scope>NUCLEOTIDE SEQUENCE</scope>
    <source>
        <strain evidence="2">X5P6</strain>
    </source>
</reference>
<accession>A0AAU7ZLZ9</accession>
<dbReference type="RefSeq" id="WP_353062379.1">
    <property type="nucleotide sequence ID" value="NZ_CP132942.1"/>
</dbReference>
<feature type="region of interest" description="Disordered" evidence="1">
    <location>
        <begin position="1"/>
        <end position="20"/>
    </location>
</feature>
<dbReference type="EMBL" id="CP132942">
    <property type="protein sequence ID" value="XCB31534.1"/>
    <property type="molecule type" value="Genomic_DNA"/>
</dbReference>
<gene>
    <name evidence="2" type="ORF">RBB77_13840</name>
</gene>
<name>A0AAU7ZLZ9_9BACT</name>
<evidence type="ECO:0000313" key="2">
    <source>
        <dbReference type="EMBL" id="XCB31534.1"/>
    </source>
</evidence>
<feature type="compositionally biased region" description="Low complexity" evidence="1">
    <location>
        <begin position="10"/>
        <end position="20"/>
    </location>
</feature>
<dbReference type="AlphaFoldDB" id="A0AAU7ZLZ9"/>
<protein>
    <recommendedName>
        <fullName evidence="3">IPT/TIG domain-containing protein</fullName>
    </recommendedName>
</protein>
<evidence type="ECO:0008006" key="3">
    <source>
        <dbReference type="Google" id="ProtNLM"/>
    </source>
</evidence>